<comment type="caution">
    <text evidence="4">The sequence shown here is derived from an EMBL/GenBank/DDBJ whole genome shotgun (WGS) entry which is preliminary data.</text>
</comment>
<dbReference type="SUPFAM" id="SSF52283">
    <property type="entry name" value="Formate/glycerate dehydrogenase catalytic domain-like"/>
    <property type="match status" value="1"/>
</dbReference>
<evidence type="ECO:0000313" key="4">
    <source>
        <dbReference type="EMBL" id="KGG51842.1"/>
    </source>
</evidence>
<evidence type="ECO:0000259" key="3">
    <source>
        <dbReference type="SMART" id="SM01003"/>
    </source>
</evidence>
<dbReference type="VEuPathDB" id="MicrosporidiaDB:DI09_25p20"/>
<dbReference type="InterPro" id="IPR051168">
    <property type="entry name" value="AASS"/>
</dbReference>
<proteinExistence type="predicted"/>
<dbReference type="Pfam" id="PF05222">
    <property type="entry name" value="AlaDh_PNT_N"/>
    <property type="match status" value="1"/>
</dbReference>
<keyword evidence="5" id="KW-1185">Reference proteome</keyword>
<sequence>MRLDRVYFTRYRVSILKSFYGTFKLGIRREGKSRWERRVPIVPADLSSLFSEHSGLSVIVQPCTKRCYPNGSYAQAGAVIGEDLSECDLVLGIKEIPTSEILPRISYLYFSHTHKGQAHNIPVLKDMLAKKSSLFDLELLVDENGKRKVQFGYYAGVAGIINSLHGLGDRLLEMLFSNPFTSLPMAQYIDNVSLAKMLLKEHVAARIQSEGIPQPFSPLIFCITGSGHVSKVLSN</sequence>
<evidence type="ECO:0000256" key="1">
    <source>
        <dbReference type="ARBA" id="ARBA00023002"/>
    </source>
</evidence>
<dbReference type="RefSeq" id="XP_013238296.1">
    <property type="nucleotide sequence ID" value="XM_013382842.1"/>
</dbReference>
<name>A0A098VS81_9MICR</name>
<keyword evidence="2" id="KW-0028">Amino-acid biosynthesis</keyword>
<accession>A0A098VS81</accession>
<evidence type="ECO:0000256" key="2">
    <source>
        <dbReference type="ARBA" id="ARBA00023154"/>
    </source>
</evidence>
<dbReference type="InterPro" id="IPR007886">
    <property type="entry name" value="AlaDH/PNT_N"/>
</dbReference>
<dbReference type="OrthoDB" id="10059875at2759"/>
<feature type="domain" description="Alanine dehydrogenase/pyridine nucleotide transhydrogenase N-terminal" evidence="3">
    <location>
        <begin position="26"/>
        <end position="158"/>
    </location>
</feature>
<protein>
    <recommendedName>
        <fullName evidence="3">Alanine dehydrogenase/pyridine nucleotide transhydrogenase N-terminal domain-containing protein</fullName>
    </recommendedName>
</protein>
<dbReference type="Gene3D" id="3.40.50.720">
    <property type="entry name" value="NAD(P)-binding Rossmann-like Domain"/>
    <property type="match status" value="1"/>
</dbReference>
<dbReference type="Proteomes" id="UP000029725">
    <property type="component" value="Unassembled WGS sequence"/>
</dbReference>
<dbReference type="PANTHER" id="PTHR11133:SF22">
    <property type="entry name" value="ALPHA-AMINOADIPIC SEMIALDEHYDE SYNTHASE, MITOCHONDRIAL"/>
    <property type="match status" value="1"/>
</dbReference>
<keyword evidence="2" id="KW-0457">Lysine biosynthesis</keyword>
<dbReference type="GO" id="GO:0016491">
    <property type="term" value="F:oxidoreductase activity"/>
    <property type="evidence" value="ECO:0007669"/>
    <property type="project" value="UniProtKB-KW"/>
</dbReference>
<keyword evidence="1" id="KW-0560">Oxidoreductase</keyword>
<dbReference type="HOGENOM" id="CLU_103029_0_0_1"/>
<dbReference type="SMART" id="SM01003">
    <property type="entry name" value="AlaDh_PNT_N"/>
    <property type="match status" value="1"/>
</dbReference>
<reference evidence="4 5" key="1">
    <citation type="submission" date="2014-04" db="EMBL/GenBank/DDBJ databases">
        <title>A new species of microsporidia sheds light on the evolution of extreme parasitism.</title>
        <authorList>
            <person name="Haag K.L."/>
            <person name="James T.Y."/>
            <person name="Larsson R."/>
            <person name="Schaer T.M."/>
            <person name="Refardt D."/>
            <person name="Pombert J.-F."/>
            <person name="Ebert D."/>
        </authorList>
    </citation>
    <scope>NUCLEOTIDE SEQUENCE [LARGE SCALE GENOMIC DNA]</scope>
    <source>
        <strain evidence="4 5">UGP3</strain>
        <tissue evidence="4">Spores</tissue>
    </source>
</reference>
<dbReference type="PANTHER" id="PTHR11133">
    <property type="entry name" value="SACCHAROPINE DEHYDROGENASE"/>
    <property type="match status" value="1"/>
</dbReference>
<gene>
    <name evidence="4" type="ORF">DI09_25p20</name>
</gene>
<dbReference type="GeneID" id="25259258"/>
<dbReference type="GO" id="GO:0009085">
    <property type="term" value="P:lysine biosynthetic process"/>
    <property type="evidence" value="ECO:0007669"/>
    <property type="project" value="UniProtKB-KW"/>
</dbReference>
<dbReference type="EMBL" id="JMKJ01000177">
    <property type="protein sequence ID" value="KGG51842.1"/>
    <property type="molecule type" value="Genomic_DNA"/>
</dbReference>
<dbReference type="AlphaFoldDB" id="A0A098VS81"/>
<organism evidence="4 5">
    <name type="scientific">Mitosporidium daphniae</name>
    <dbReference type="NCBI Taxonomy" id="1485682"/>
    <lineage>
        <taxon>Eukaryota</taxon>
        <taxon>Fungi</taxon>
        <taxon>Fungi incertae sedis</taxon>
        <taxon>Microsporidia</taxon>
        <taxon>Mitosporidium</taxon>
    </lineage>
</organism>
<evidence type="ECO:0000313" key="5">
    <source>
        <dbReference type="Proteomes" id="UP000029725"/>
    </source>
</evidence>